<organism evidence="1 2">
    <name type="scientific">Clonorchis sinensis</name>
    <name type="common">Chinese liver fluke</name>
    <dbReference type="NCBI Taxonomy" id="79923"/>
    <lineage>
        <taxon>Eukaryota</taxon>
        <taxon>Metazoa</taxon>
        <taxon>Spiralia</taxon>
        <taxon>Lophotrochozoa</taxon>
        <taxon>Platyhelminthes</taxon>
        <taxon>Trematoda</taxon>
        <taxon>Digenea</taxon>
        <taxon>Opisthorchiida</taxon>
        <taxon>Opisthorchiata</taxon>
        <taxon>Opisthorchiidae</taxon>
        <taxon>Clonorchis</taxon>
    </lineage>
</organism>
<reference key="2">
    <citation type="submission" date="2011-10" db="EMBL/GenBank/DDBJ databases">
        <title>The genome and transcriptome sequence of Clonorchis sinensis provide insights into the carcinogenic liver fluke.</title>
        <authorList>
            <person name="Wang X."/>
            <person name="Huang Y."/>
            <person name="Chen W."/>
            <person name="Liu H."/>
            <person name="Guo L."/>
            <person name="Chen Y."/>
            <person name="Luo F."/>
            <person name="Zhou W."/>
            <person name="Sun J."/>
            <person name="Mao Q."/>
            <person name="Liang P."/>
            <person name="Zhou C."/>
            <person name="Tian Y."/>
            <person name="Men J."/>
            <person name="Lv X."/>
            <person name="Huang L."/>
            <person name="Zhou J."/>
            <person name="Hu Y."/>
            <person name="Li R."/>
            <person name="Zhang F."/>
            <person name="Lei H."/>
            <person name="Li X."/>
            <person name="Hu X."/>
            <person name="Liang C."/>
            <person name="Xu J."/>
            <person name="Wu Z."/>
            <person name="Yu X."/>
        </authorList>
    </citation>
    <scope>NUCLEOTIDE SEQUENCE</scope>
    <source>
        <strain>Henan</strain>
    </source>
</reference>
<dbReference type="Proteomes" id="UP000008909">
    <property type="component" value="Unassembled WGS sequence"/>
</dbReference>
<evidence type="ECO:0000313" key="1">
    <source>
        <dbReference type="EMBL" id="GAA55686.1"/>
    </source>
</evidence>
<name>G7YRV6_CLOSI</name>
<gene>
    <name evidence="1" type="ORF">CLF_108717</name>
</gene>
<accession>G7YRV6</accession>
<keyword evidence="2" id="KW-1185">Reference proteome</keyword>
<evidence type="ECO:0000313" key="2">
    <source>
        <dbReference type="Proteomes" id="UP000008909"/>
    </source>
</evidence>
<dbReference type="EMBL" id="DF144063">
    <property type="protein sequence ID" value="GAA55686.1"/>
    <property type="molecule type" value="Genomic_DNA"/>
</dbReference>
<proteinExistence type="predicted"/>
<protein>
    <submittedName>
        <fullName evidence="1">Uncharacterized protein</fullName>
    </submittedName>
</protein>
<dbReference type="AlphaFoldDB" id="G7YRV6"/>
<sequence>MQLQYGRLPMDGMSNGRPFTYASIETNQIAPIVVGLLGEPGKYFTKKGEIVIARLNGLGKYCGFDGTIRHNQQLTRLRTCLLAPQIDSNCAEEPKAGRQHHIHPYECFQKSMTHFSPVALLGPIFVTQERASAPGLLHSFTVLALFPARLWFHHATIEASHPTHRQRDNHFTGVEVLCTQSLSMRRKLLPTSLRYSVYIKRTKTTNDLGLLTFEPISCFYSNVQGPRKIWAIGPTPDFRNGPHQDRKHLAGPDGWLSSFLTLIDHYSEYFTQLLSTLQCPVPEKRLVDKEYKSFIVQKTQCKISSHLSWVEQMDGIMKFGTRNSIRFSRSVRIFQRIRVI</sequence>
<reference evidence="1" key="1">
    <citation type="journal article" date="2011" name="Genome Biol.">
        <title>The draft genome of the carcinogenic human liver fluke Clonorchis sinensis.</title>
        <authorList>
            <person name="Wang X."/>
            <person name="Chen W."/>
            <person name="Huang Y."/>
            <person name="Sun J."/>
            <person name="Men J."/>
            <person name="Liu H."/>
            <person name="Luo F."/>
            <person name="Guo L."/>
            <person name="Lv X."/>
            <person name="Deng C."/>
            <person name="Zhou C."/>
            <person name="Fan Y."/>
            <person name="Li X."/>
            <person name="Huang L."/>
            <person name="Hu Y."/>
            <person name="Liang C."/>
            <person name="Hu X."/>
            <person name="Xu J."/>
            <person name="Yu X."/>
        </authorList>
    </citation>
    <scope>NUCLEOTIDE SEQUENCE [LARGE SCALE GENOMIC DNA]</scope>
    <source>
        <strain evidence="1">Henan</strain>
    </source>
</reference>